<feature type="domain" description="Protein kinase" evidence="20">
    <location>
        <begin position="689"/>
        <end position="972"/>
    </location>
</feature>
<evidence type="ECO:0000256" key="15">
    <source>
        <dbReference type="ARBA" id="ARBA00023170"/>
    </source>
</evidence>
<evidence type="ECO:0000256" key="9">
    <source>
        <dbReference type="ARBA" id="ARBA00022741"/>
    </source>
</evidence>
<evidence type="ECO:0000256" key="2">
    <source>
        <dbReference type="ARBA" id="ARBA00012513"/>
    </source>
</evidence>
<dbReference type="GO" id="GO:0048544">
    <property type="term" value="P:recognition of pollen"/>
    <property type="evidence" value="ECO:0007669"/>
    <property type="project" value="InterPro"/>
</dbReference>
<dbReference type="Proteomes" id="UP001152561">
    <property type="component" value="Unassembled WGS sequence"/>
</dbReference>
<feature type="transmembrane region" description="Helical" evidence="19">
    <location>
        <begin position="613"/>
        <end position="634"/>
    </location>
</feature>
<dbReference type="InterPro" id="IPR001480">
    <property type="entry name" value="Bulb-type_lectin_dom"/>
</dbReference>
<feature type="domain" description="Apple" evidence="22">
    <location>
        <begin position="334"/>
        <end position="438"/>
    </location>
</feature>
<evidence type="ECO:0000256" key="1">
    <source>
        <dbReference type="ARBA" id="ARBA00004251"/>
    </source>
</evidence>
<comment type="catalytic activity">
    <reaction evidence="18">
        <text>L-seryl-[protein] + ATP = O-phospho-L-seryl-[protein] + ADP + H(+)</text>
        <dbReference type="Rhea" id="RHEA:17989"/>
        <dbReference type="Rhea" id="RHEA-COMP:9863"/>
        <dbReference type="Rhea" id="RHEA-COMP:11604"/>
        <dbReference type="ChEBI" id="CHEBI:15378"/>
        <dbReference type="ChEBI" id="CHEBI:29999"/>
        <dbReference type="ChEBI" id="CHEBI:30616"/>
        <dbReference type="ChEBI" id="CHEBI:83421"/>
        <dbReference type="ChEBI" id="CHEBI:456216"/>
        <dbReference type="EC" id="2.7.11.1"/>
    </reaction>
</comment>
<reference evidence="24" key="1">
    <citation type="journal article" date="2023" name="Proc. Natl. Acad. Sci. U.S.A.">
        <title>Genomic and structural basis for evolution of tropane alkaloid biosynthesis.</title>
        <authorList>
            <person name="Wanga Y.-J."/>
            <person name="Taina T."/>
            <person name="Yua J.-Y."/>
            <person name="Lia J."/>
            <person name="Xua B."/>
            <person name="Chenc J."/>
            <person name="D'Auriad J.C."/>
            <person name="Huanga J.-P."/>
            <person name="Huanga S.-X."/>
        </authorList>
    </citation>
    <scope>NUCLEOTIDE SEQUENCE [LARGE SCALE GENOMIC DNA]</scope>
    <source>
        <strain evidence="24">cv. KIB-2019</strain>
    </source>
</reference>
<gene>
    <name evidence="23" type="ORF">K7X08_034004</name>
</gene>
<dbReference type="PROSITE" id="PS50011">
    <property type="entry name" value="PROTEIN_KINASE_DOM"/>
    <property type="match status" value="1"/>
</dbReference>
<proteinExistence type="predicted"/>
<evidence type="ECO:0000259" key="22">
    <source>
        <dbReference type="PROSITE" id="PS50948"/>
    </source>
</evidence>
<dbReference type="PROSITE" id="PS00108">
    <property type="entry name" value="PROTEIN_KINASE_ST"/>
    <property type="match status" value="1"/>
</dbReference>
<evidence type="ECO:0000256" key="7">
    <source>
        <dbReference type="ARBA" id="ARBA00022729"/>
    </source>
</evidence>
<keyword evidence="13 19" id="KW-0472">Membrane</keyword>
<dbReference type="Pfam" id="PF01453">
    <property type="entry name" value="B_lectin"/>
    <property type="match status" value="1"/>
</dbReference>
<dbReference type="InterPro" id="IPR011009">
    <property type="entry name" value="Kinase-like_dom_sf"/>
</dbReference>
<dbReference type="EMBL" id="JAJAGQ010000016">
    <property type="protein sequence ID" value="KAJ8540537.1"/>
    <property type="molecule type" value="Genomic_DNA"/>
</dbReference>
<dbReference type="PROSITE" id="PS50927">
    <property type="entry name" value="BULB_LECTIN"/>
    <property type="match status" value="1"/>
</dbReference>
<keyword evidence="4" id="KW-0723">Serine/threonine-protein kinase</keyword>
<dbReference type="SUPFAM" id="SSF51110">
    <property type="entry name" value="alpha-D-mannose-specific plant lectins"/>
    <property type="match status" value="1"/>
</dbReference>
<keyword evidence="24" id="KW-1185">Reference proteome</keyword>
<dbReference type="InterPro" id="IPR003609">
    <property type="entry name" value="Pan_app"/>
</dbReference>
<accession>A0A9Q1LRR4</accession>
<evidence type="ECO:0000256" key="12">
    <source>
        <dbReference type="ARBA" id="ARBA00022989"/>
    </source>
</evidence>
<evidence type="ECO:0000256" key="11">
    <source>
        <dbReference type="ARBA" id="ARBA00022840"/>
    </source>
</evidence>
<keyword evidence="14" id="KW-1015">Disulfide bond</keyword>
<dbReference type="SMART" id="SM00108">
    <property type="entry name" value="B_lectin"/>
    <property type="match status" value="1"/>
</dbReference>
<comment type="subcellular location">
    <subcellularLocation>
        <location evidence="1">Cell membrane</location>
        <topology evidence="1">Single-pass type I membrane protein</topology>
    </subcellularLocation>
</comment>
<keyword evidence="9" id="KW-0547">Nucleotide-binding</keyword>
<keyword evidence="10" id="KW-0418">Kinase</keyword>
<dbReference type="Pfam" id="PF00954">
    <property type="entry name" value="S_locus_glycop"/>
    <property type="match status" value="1"/>
</dbReference>
<keyword evidence="12 19" id="KW-1133">Transmembrane helix</keyword>
<evidence type="ECO:0000256" key="16">
    <source>
        <dbReference type="ARBA" id="ARBA00023180"/>
    </source>
</evidence>
<keyword evidence="6 19" id="KW-0812">Transmembrane</keyword>
<dbReference type="Gene3D" id="2.90.10.10">
    <property type="entry name" value="Bulb-type lectin domain"/>
    <property type="match status" value="1"/>
</dbReference>
<dbReference type="SUPFAM" id="SSF56112">
    <property type="entry name" value="Protein kinase-like (PK-like)"/>
    <property type="match status" value="1"/>
</dbReference>
<organism evidence="23 24">
    <name type="scientific">Anisodus acutangulus</name>
    <dbReference type="NCBI Taxonomy" id="402998"/>
    <lineage>
        <taxon>Eukaryota</taxon>
        <taxon>Viridiplantae</taxon>
        <taxon>Streptophyta</taxon>
        <taxon>Embryophyta</taxon>
        <taxon>Tracheophyta</taxon>
        <taxon>Spermatophyta</taxon>
        <taxon>Magnoliopsida</taxon>
        <taxon>eudicotyledons</taxon>
        <taxon>Gunneridae</taxon>
        <taxon>Pentapetalae</taxon>
        <taxon>asterids</taxon>
        <taxon>lamiids</taxon>
        <taxon>Solanales</taxon>
        <taxon>Solanaceae</taxon>
        <taxon>Solanoideae</taxon>
        <taxon>Hyoscyameae</taxon>
        <taxon>Anisodus</taxon>
    </lineage>
</organism>
<dbReference type="InterPro" id="IPR036426">
    <property type="entry name" value="Bulb-type_lectin_dom_sf"/>
</dbReference>
<evidence type="ECO:0000256" key="19">
    <source>
        <dbReference type="SAM" id="Phobius"/>
    </source>
</evidence>
<dbReference type="GO" id="GO:0005886">
    <property type="term" value="C:plasma membrane"/>
    <property type="evidence" value="ECO:0007669"/>
    <property type="project" value="UniProtKB-SubCell"/>
</dbReference>
<evidence type="ECO:0000259" key="21">
    <source>
        <dbReference type="PROSITE" id="PS50927"/>
    </source>
</evidence>
<dbReference type="FunFam" id="1.10.510.10:FF:000060">
    <property type="entry name" value="G-type lectin S-receptor-like serine/threonine-protein kinase"/>
    <property type="match status" value="1"/>
</dbReference>
<dbReference type="GO" id="GO:0030246">
    <property type="term" value="F:carbohydrate binding"/>
    <property type="evidence" value="ECO:0007669"/>
    <property type="project" value="UniProtKB-KW"/>
</dbReference>
<evidence type="ECO:0000256" key="5">
    <source>
        <dbReference type="ARBA" id="ARBA00022679"/>
    </source>
</evidence>
<evidence type="ECO:0000313" key="23">
    <source>
        <dbReference type="EMBL" id="KAJ8540537.1"/>
    </source>
</evidence>
<dbReference type="Gene3D" id="3.30.200.20">
    <property type="entry name" value="Phosphorylase Kinase, domain 1"/>
    <property type="match status" value="1"/>
</dbReference>
<keyword evidence="8" id="KW-0430">Lectin</keyword>
<dbReference type="InterPro" id="IPR001245">
    <property type="entry name" value="Ser-Thr/Tyr_kinase_cat_dom"/>
</dbReference>
<evidence type="ECO:0000256" key="13">
    <source>
        <dbReference type="ARBA" id="ARBA00023136"/>
    </source>
</evidence>
<dbReference type="EC" id="2.7.11.1" evidence="2"/>
<dbReference type="InterPro" id="IPR000719">
    <property type="entry name" value="Prot_kinase_dom"/>
</dbReference>
<dbReference type="AlphaFoldDB" id="A0A9Q1LRR4"/>
<keyword evidence="5" id="KW-0808">Transferase</keyword>
<dbReference type="FunFam" id="3.30.200.20:FF:000330">
    <property type="entry name" value="G-type lectin S-receptor-like serine/threonine-protein kinase At4g03230"/>
    <property type="match status" value="1"/>
</dbReference>
<name>A0A9Q1LRR4_9SOLA</name>
<dbReference type="PANTHER" id="PTHR27002">
    <property type="entry name" value="RECEPTOR-LIKE SERINE/THREONINE-PROTEIN KINASE SD1-8"/>
    <property type="match status" value="1"/>
</dbReference>
<keyword evidence="3" id="KW-1003">Cell membrane</keyword>
<dbReference type="CDD" id="cd01098">
    <property type="entry name" value="PAN_AP_plant"/>
    <property type="match status" value="1"/>
</dbReference>
<keyword evidence="7" id="KW-0732">Signal</keyword>
<comment type="caution">
    <text evidence="23">The sequence shown here is derived from an EMBL/GenBank/DDBJ whole genome shotgun (WGS) entry which is preliminary data.</text>
</comment>
<dbReference type="SMART" id="SM00220">
    <property type="entry name" value="S_TKc"/>
    <property type="match status" value="1"/>
</dbReference>
<dbReference type="GO" id="GO:0004674">
    <property type="term" value="F:protein serine/threonine kinase activity"/>
    <property type="evidence" value="ECO:0007669"/>
    <property type="project" value="UniProtKB-KW"/>
</dbReference>
<sequence length="1006" mass="113691">MDTVVCRITFHHLCRIILNHCSHFEQSFKDTITAGNVLSKRETLVSAGEKFELGFFTNKSDDGESKDYVGIWYKVSPETVVWVANKNKSIPILAEGLVIAIDDDGNLKVLDSTRNSYFSTDLVTSSSSNLKHTAKLLDSGNLVLIDDLSGKRLWQSFDNPTDTFLPGMKMDDRLKLTAWRITQKDPSPGNYVFRLNQEGNSEYTIFQTTSVLHWKGSAPANPFSFREVPPIVADMLSNFSKPGFNIDYSYKRLLMNSSGEIQLYKWYDNSGWSLLWSEPQGPCDVFNTCGKFGICNSKKMSRCKCLPGFDPASPDDWKDGNFVDGCLKKSGSTCDKKSEFGKFLNMYSMKFEKPYHSYSEAKSEDDCRKECLNNCQCVAYSYGEEHKEPLRGSSSSNTVYRCSIWTSDLNNLQENYTDGFNLSVRVETSDIEVTRRDCWPCGPNVIPYPLSSQPHCGDPLYYSFSCNNSTGEVNFRTLNGSYPVIDIFKENRTFVIQVDAENVCDTKKPVTQVVRINKSLPFHQINCDNSKLQKVSNEMQIMWELPPEPTCTTLVDCEDWPNSSCNNTGQGQRRCLCNQYYKWDGSILNCTNEHPALGAWSEKKSASQKRKDLIISVSLITGIIIMCFIVYLIYHRQKVAKRKAKEMLLGNRLPENESSCKYLITDDDKKQIDVPFFNLKSILAATDNFSDANKLGRGGFGPVYKGKFPQGQEMAVKRLSSYSGQGAEEFKNEVMLIAKLQHRNLVRLLGYCIEANEKILLYEYMPNKSLDTFIFDHTLSQLLNWKTRFDIILGIARGILYLHHDSRLRIIHRDLKAGNILLDEEMNAKISDFGLARIVEGKSIEANTQKIVGTYGYLSPEYALEGLFSIKSDVFAFGVVVLEIISGKRNLEPFEARNLLGHAWKVWMKNKALDMMDPILVDTCIENEALKCINVALLCVQEDSGDRPTMSNVIIMLGSESMALPRPNQPAFVTRRNTASTSSSSSYKPYIADSNNELTITVGEGR</sequence>
<keyword evidence="16" id="KW-0325">Glycoprotein</keyword>
<keyword evidence="11" id="KW-0067">ATP-binding</keyword>
<evidence type="ECO:0000256" key="3">
    <source>
        <dbReference type="ARBA" id="ARBA00022475"/>
    </source>
</evidence>
<evidence type="ECO:0000256" key="18">
    <source>
        <dbReference type="ARBA" id="ARBA00048679"/>
    </source>
</evidence>
<dbReference type="PROSITE" id="PS50948">
    <property type="entry name" value="PAN"/>
    <property type="match status" value="1"/>
</dbReference>
<evidence type="ECO:0000256" key="4">
    <source>
        <dbReference type="ARBA" id="ARBA00022527"/>
    </source>
</evidence>
<dbReference type="CDD" id="cd14066">
    <property type="entry name" value="STKc_IRAK"/>
    <property type="match status" value="1"/>
</dbReference>
<dbReference type="Pfam" id="PF08276">
    <property type="entry name" value="PAN_2"/>
    <property type="match status" value="1"/>
</dbReference>
<dbReference type="Gene3D" id="1.10.510.10">
    <property type="entry name" value="Transferase(Phosphotransferase) domain 1"/>
    <property type="match status" value="1"/>
</dbReference>
<dbReference type="GO" id="GO:0005524">
    <property type="term" value="F:ATP binding"/>
    <property type="evidence" value="ECO:0007669"/>
    <property type="project" value="UniProtKB-KW"/>
</dbReference>
<evidence type="ECO:0000256" key="6">
    <source>
        <dbReference type="ARBA" id="ARBA00022692"/>
    </source>
</evidence>
<dbReference type="CDD" id="cd00028">
    <property type="entry name" value="B_lectin"/>
    <property type="match status" value="1"/>
</dbReference>
<feature type="domain" description="Bulb-type lectin" evidence="21">
    <location>
        <begin position="29"/>
        <end position="157"/>
    </location>
</feature>
<protein>
    <recommendedName>
        <fullName evidence="2">non-specific serine/threonine protein kinase</fullName>
        <ecNumber evidence="2">2.7.11.1</ecNumber>
    </recommendedName>
</protein>
<evidence type="ECO:0000256" key="17">
    <source>
        <dbReference type="ARBA" id="ARBA00047899"/>
    </source>
</evidence>
<evidence type="ECO:0000313" key="24">
    <source>
        <dbReference type="Proteomes" id="UP001152561"/>
    </source>
</evidence>
<dbReference type="Pfam" id="PF07714">
    <property type="entry name" value="PK_Tyr_Ser-Thr"/>
    <property type="match status" value="1"/>
</dbReference>
<dbReference type="PANTHER" id="PTHR27002:SF1111">
    <property type="entry name" value="NON-SPECIFIC SERINE_THREONINE PROTEIN KINASE"/>
    <property type="match status" value="1"/>
</dbReference>
<evidence type="ECO:0000256" key="14">
    <source>
        <dbReference type="ARBA" id="ARBA00023157"/>
    </source>
</evidence>
<keyword evidence="15" id="KW-0675">Receptor</keyword>
<evidence type="ECO:0000259" key="20">
    <source>
        <dbReference type="PROSITE" id="PS50011"/>
    </source>
</evidence>
<dbReference type="OrthoDB" id="1741851at2759"/>
<evidence type="ECO:0000256" key="10">
    <source>
        <dbReference type="ARBA" id="ARBA00022777"/>
    </source>
</evidence>
<evidence type="ECO:0000256" key="8">
    <source>
        <dbReference type="ARBA" id="ARBA00022734"/>
    </source>
</evidence>
<dbReference type="InterPro" id="IPR008271">
    <property type="entry name" value="Ser/Thr_kinase_AS"/>
</dbReference>
<dbReference type="InterPro" id="IPR000858">
    <property type="entry name" value="S_locus_glycoprot_dom"/>
</dbReference>
<comment type="catalytic activity">
    <reaction evidence="17">
        <text>L-threonyl-[protein] + ATP = O-phospho-L-threonyl-[protein] + ADP + H(+)</text>
        <dbReference type="Rhea" id="RHEA:46608"/>
        <dbReference type="Rhea" id="RHEA-COMP:11060"/>
        <dbReference type="Rhea" id="RHEA-COMP:11605"/>
        <dbReference type="ChEBI" id="CHEBI:15378"/>
        <dbReference type="ChEBI" id="CHEBI:30013"/>
        <dbReference type="ChEBI" id="CHEBI:30616"/>
        <dbReference type="ChEBI" id="CHEBI:61977"/>
        <dbReference type="ChEBI" id="CHEBI:456216"/>
        <dbReference type="EC" id="2.7.11.1"/>
    </reaction>
</comment>